<evidence type="ECO:0000256" key="2">
    <source>
        <dbReference type="ARBA" id="ARBA00022448"/>
    </source>
</evidence>
<dbReference type="InterPro" id="IPR003439">
    <property type="entry name" value="ABC_transporter-like_ATP-bd"/>
</dbReference>
<feature type="domain" description="ABC transporter" evidence="6">
    <location>
        <begin position="13"/>
        <end position="235"/>
    </location>
</feature>
<sequence>MVSSAPGGAMSGLRLDDVAKTFGEVRAVDGISLDLKPGEVTALLGPNGAGKTTVMDLILGLQTPDRGTVTVLGGTPAEAAARGEVGAVLQDGGLLHDLTVTETLRYFASLHHDPLPLGEALDLAGLRAVARRRVGACSGGERRRLHFALALLGRPRLLVLDEPTAGLDVTGRRQFWDAVGRIPSRPTVLFATHHLDEAEQYAERVVVMAAGRIAADGTPAEIRGHAAGRVVSAHWPDADLAALRALPSVDRVEQRGPTVTVHTQDSDLVVRHLAGTAAREIEVSSSGLEEAFLALAAAVPPSPAAVPPSTRTQD</sequence>
<comment type="caution">
    <text evidence="7">The sequence shown here is derived from an EMBL/GenBank/DDBJ whole genome shotgun (WGS) entry which is preliminary data.</text>
</comment>
<gene>
    <name evidence="7" type="ORF">GCM10023235_13290</name>
</gene>
<evidence type="ECO:0000313" key="7">
    <source>
        <dbReference type="EMBL" id="GAA4839311.1"/>
    </source>
</evidence>
<dbReference type="SUPFAM" id="SSF52540">
    <property type="entry name" value="P-loop containing nucleoside triphosphate hydrolases"/>
    <property type="match status" value="1"/>
</dbReference>
<protein>
    <submittedName>
        <fullName evidence="7">ABC transporter ATP-binding protein</fullName>
    </submittedName>
</protein>
<keyword evidence="4 7" id="KW-0067">ATP-binding</keyword>
<evidence type="ECO:0000313" key="8">
    <source>
        <dbReference type="Proteomes" id="UP001501752"/>
    </source>
</evidence>
<dbReference type="Proteomes" id="UP001501752">
    <property type="component" value="Unassembled WGS sequence"/>
</dbReference>
<dbReference type="EMBL" id="BAABIS010000001">
    <property type="protein sequence ID" value="GAA4839311.1"/>
    <property type="molecule type" value="Genomic_DNA"/>
</dbReference>
<name>A0ABP9DD66_9ACTN</name>
<keyword evidence="2" id="KW-0813">Transport</keyword>
<dbReference type="Pfam" id="PF00005">
    <property type="entry name" value="ABC_tran"/>
    <property type="match status" value="1"/>
</dbReference>
<keyword evidence="3" id="KW-0547">Nucleotide-binding</keyword>
<evidence type="ECO:0000256" key="3">
    <source>
        <dbReference type="ARBA" id="ARBA00022741"/>
    </source>
</evidence>
<dbReference type="PANTHER" id="PTHR42711:SF17">
    <property type="entry name" value="ABC TRANSPORTER ATP-BINDING PROTEIN"/>
    <property type="match status" value="1"/>
</dbReference>
<proteinExistence type="predicted"/>
<accession>A0ABP9DD66</accession>
<dbReference type="SMART" id="SM00382">
    <property type="entry name" value="AAA"/>
    <property type="match status" value="1"/>
</dbReference>
<comment type="subcellular location">
    <subcellularLocation>
        <location evidence="1">Cell membrane</location>
        <topology evidence="1">Peripheral membrane protein</topology>
    </subcellularLocation>
</comment>
<evidence type="ECO:0000256" key="1">
    <source>
        <dbReference type="ARBA" id="ARBA00004202"/>
    </source>
</evidence>
<dbReference type="InterPro" id="IPR027417">
    <property type="entry name" value="P-loop_NTPase"/>
</dbReference>
<keyword evidence="8" id="KW-1185">Reference proteome</keyword>
<dbReference type="InterPro" id="IPR050763">
    <property type="entry name" value="ABC_transporter_ATP-binding"/>
</dbReference>
<evidence type="ECO:0000259" key="6">
    <source>
        <dbReference type="PROSITE" id="PS50893"/>
    </source>
</evidence>
<evidence type="ECO:0000256" key="5">
    <source>
        <dbReference type="ARBA" id="ARBA00023251"/>
    </source>
</evidence>
<dbReference type="Gene3D" id="3.40.50.300">
    <property type="entry name" value="P-loop containing nucleotide triphosphate hydrolases"/>
    <property type="match status" value="1"/>
</dbReference>
<dbReference type="PROSITE" id="PS50893">
    <property type="entry name" value="ABC_TRANSPORTER_2"/>
    <property type="match status" value="1"/>
</dbReference>
<keyword evidence="5" id="KW-0046">Antibiotic resistance</keyword>
<dbReference type="InterPro" id="IPR003593">
    <property type="entry name" value="AAA+_ATPase"/>
</dbReference>
<organism evidence="7 8">
    <name type="scientific">Kitasatospora terrestris</name>
    <dbReference type="NCBI Taxonomy" id="258051"/>
    <lineage>
        <taxon>Bacteria</taxon>
        <taxon>Bacillati</taxon>
        <taxon>Actinomycetota</taxon>
        <taxon>Actinomycetes</taxon>
        <taxon>Kitasatosporales</taxon>
        <taxon>Streptomycetaceae</taxon>
        <taxon>Kitasatospora</taxon>
    </lineage>
</organism>
<evidence type="ECO:0000256" key="4">
    <source>
        <dbReference type="ARBA" id="ARBA00022840"/>
    </source>
</evidence>
<reference evidence="8" key="1">
    <citation type="journal article" date="2019" name="Int. J. Syst. Evol. Microbiol.">
        <title>The Global Catalogue of Microorganisms (GCM) 10K type strain sequencing project: providing services to taxonomists for standard genome sequencing and annotation.</title>
        <authorList>
            <consortium name="The Broad Institute Genomics Platform"/>
            <consortium name="The Broad Institute Genome Sequencing Center for Infectious Disease"/>
            <person name="Wu L."/>
            <person name="Ma J."/>
        </authorList>
    </citation>
    <scope>NUCLEOTIDE SEQUENCE [LARGE SCALE GENOMIC DNA]</scope>
    <source>
        <strain evidence="8">JCM 13006</strain>
    </source>
</reference>
<dbReference type="GO" id="GO:0005524">
    <property type="term" value="F:ATP binding"/>
    <property type="evidence" value="ECO:0007669"/>
    <property type="project" value="UniProtKB-KW"/>
</dbReference>
<dbReference type="PANTHER" id="PTHR42711">
    <property type="entry name" value="ABC TRANSPORTER ATP-BINDING PROTEIN"/>
    <property type="match status" value="1"/>
</dbReference>